<accession>A0A5C8K5F0</accession>
<evidence type="ECO:0000313" key="13">
    <source>
        <dbReference type="Proteomes" id="UP000321926"/>
    </source>
</evidence>
<keyword evidence="5" id="KW-0106">Calcium</keyword>
<dbReference type="InterPro" id="IPR011013">
    <property type="entry name" value="Gal_mutarotase_sf_dom"/>
</dbReference>
<dbReference type="InterPro" id="IPR015443">
    <property type="entry name" value="Aldose_1-epimerase"/>
</dbReference>
<dbReference type="Pfam" id="PF01263">
    <property type="entry name" value="Aldose_epim"/>
    <property type="match status" value="1"/>
</dbReference>
<keyword evidence="7 8" id="KW-0119">Carbohydrate metabolism</keyword>
<comment type="catalytic activity">
    <reaction evidence="8">
        <text>alpha-D-glucose = beta-D-glucose</text>
        <dbReference type="Rhea" id="RHEA:10264"/>
        <dbReference type="ChEBI" id="CHEBI:15903"/>
        <dbReference type="ChEBI" id="CHEBI:17925"/>
        <dbReference type="EC" id="5.1.3.3"/>
    </reaction>
</comment>
<dbReference type="PANTHER" id="PTHR10091:SF0">
    <property type="entry name" value="GALACTOSE MUTAROTASE"/>
    <property type="match status" value="1"/>
</dbReference>
<keyword evidence="6 8" id="KW-0413">Isomerase</keyword>
<keyword evidence="13" id="KW-1185">Reference proteome</keyword>
<evidence type="ECO:0000256" key="2">
    <source>
        <dbReference type="ARBA" id="ARBA00005028"/>
    </source>
</evidence>
<evidence type="ECO:0000256" key="4">
    <source>
        <dbReference type="ARBA" id="ARBA00011245"/>
    </source>
</evidence>
<comment type="subunit">
    <text evidence="4">Monomer.</text>
</comment>
<evidence type="ECO:0000313" key="12">
    <source>
        <dbReference type="EMBL" id="TXK44313.1"/>
    </source>
</evidence>
<dbReference type="EMBL" id="VRTY01000050">
    <property type="protein sequence ID" value="TXK44313.1"/>
    <property type="molecule type" value="Genomic_DNA"/>
</dbReference>
<evidence type="ECO:0000256" key="6">
    <source>
        <dbReference type="ARBA" id="ARBA00023235"/>
    </source>
</evidence>
<comment type="caution">
    <text evidence="12">The sequence shown here is derived from an EMBL/GenBank/DDBJ whole genome shotgun (WGS) entry which is preliminary data.</text>
</comment>
<dbReference type="InterPro" id="IPR008183">
    <property type="entry name" value="Aldose_1/G6P_1-epimerase"/>
</dbReference>
<dbReference type="AlphaFoldDB" id="A0A5C8K5F0"/>
<evidence type="ECO:0000256" key="10">
    <source>
        <dbReference type="PIRSR" id="PIRSR005096-3"/>
    </source>
</evidence>
<organism evidence="12 13">
    <name type="scientific">Pontibacter qinzhouensis</name>
    <dbReference type="NCBI Taxonomy" id="2603253"/>
    <lineage>
        <taxon>Bacteria</taxon>
        <taxon>Pseudomonadati</taxon>
        <taxon>Bacteroidota</taxon>
        <taxon>Cytophagia</taxon>
        <taxon>Cytophagales</taxon>
        <taxon>Hymenobacteraceae</taxon>
        <taxon>Pontibacter</taxon>
    </lineage>
</organism>
<dbReference type="GO" id="GO:0005737">
    <property type="term" value="C:cytoplasm"/>
    <property type="evidence" value="ECO:0007669"/>
    <property type="project" value="TreeGrafter"/>
</dbReference>
<dbReference type="GO" id="GO:0033499">
    <property type="term" value="P:galactose catabolic process via UDP-galactose, Leloir pathway"/>
    <property type="evidence" value="ECO:0007669"/>
    <property type="project" value="TreeGrafter"/>
</dbReference>
<dbReference type="Proteomes" id="UP000321926">
    <property type="component" value="Unassembled WGS sequence"/>
</dbReference>
<dbReference type="GO" id="GO:0004034">
    <property type="term" value="F:aldose 1-epimerase activity"/>
    <property type="evidence" value="ECO:0007669"/>
    <property type="project" value="UniProtKB-EC"/>
</dbReference>
<comment type="pathway">
    <text evidence="2 8">Carbohydrate metabolism; hexose metabolism.</text>
</comment>
<comment type="cofactor">
    <cofactor evidence="1">
        <name>Ca(2+)</name>
        <dbReference type="ChEBI" id="CHEBI:29108"/>
    </cofactor>
</comment>
<evidence type="ECO:0000256" key="8">
    <source>
        <dbReference type="PIRNR" id="PIRNR005096"/>
    </source>
</evidence>
<dbReference type="InterPro" id="IPR014718">
    <property type="entry name" value="GH-type_carb-bd"/>
</dbReference>
<dbReference type="CDD" id="cd09019">
    <property type="entry name" value="galactose_mutarotase_like"/>
    <property type="match status" value="1"/>
</dbReference>
<evidence type="ECO:0000256" key="3">
    <source>
        <dbReference type="ARBA" id="ARBA00006206"/>
    </source>
</evidence>
<sequence length="370" mass="41328">MLGIFVIFLFMIFASASTTHHEPPLSISKKLWGNIQDEEVWLYKLTNSNGMTVEITNYGAIVVSISTPNCDGEFENVVLGFDNLTQYKTQNSYFMGATIGRFANRIAGAEFVLDNTSYKLAANDNTNHSHGGRKGFDKVVWNASEVTGADSVGVVLQYVSKHMEEGYPGNLNVQVTYVLNDRNELKIYYEATTDKPTIVNLTHHSYFNLTAGKSTILDHELTIFADSITPTDQAWIPTGELASVAGTDFDFTKPYSVGERITNLPYGYNMNFVLRKKFGHELSKAAEVFDAKSGRRLEVYTTEPGLQLYTADYMDGSLKGSDNISLEKNMGLCLEAQHFPDSPNKVDFPSTVLRPGQTYSQLTIYRFSRH</sequence>
<evidence type="ECO:0000256" key="7">
    <source>
        <dbReference type="ARBA" id="ARBA00023277"/>
    </source>
</evidence>
<evidence type="ECO:0000256" key="9">
    <source>
        <dbReference type="PIRSR" id="PIRSR005096-1"/>
    </source>
</evidence>
<proteinExistence type="inferred from homology"/>
<keyword evidence="11" id="KW-0732">Signal</keyword>
<dbReference type="InterPro" id="IPR047215">
    <property type="entry name" value="Galactose_mutarotase-like"/>
</dbReference>
<dbReference type="NCBIfam" id="NF008277">
    <property type="entry name" value="PRK11055.1"/>
    <property type="match status" value="1"/>
</dbReference>
<evidence type="ECO:0000256" key="1">
    <source>
        <dbReference type="ARBA" id="ARBA00001913"/>
    </source>
</evidence>
<dbReference type="PIRSF" id="PIRSF005096">
    <property type="entry name" value="GALM"/>
    <property type="match status" value="1"/>
</dbReference>
<feature type="active site" description="Proton acceptor" evidence="9">
    <location>
        <position position="335"/>
    </location>
</feature>
<dbReference type="GO" id="GO:0006006">
    <property type="term" value="P:glucose metabolic process"/>
    <property type="evidence" value="ECO:0007669"/>
    <property type="project" value="TreeGrafter"/>
</dbReference>
<dbReference type="PANTHER" id="PTHR10091">
    <property type="entry name" value="ALDOSE-1-EPIMERASE"/>
    <property type="match status" value="1"/>
</dbReference>
<comment type="similarity">
    <text evidence="3 8">Belongs to the aldose epimerase family.</text>
</comment>
<name>A0A5C8K5F0_9BACT</name>
<feature type="binding site" evidence="10">
    <location>
        <begin position="104"/>
        <end position="105"/>
    </location>
    <ligand>
        <name>beta-D-galactose</name>
        <dbReference type="ChEBI" id="CHEBI:27667"/>
    </ligand>
</feature>
<dbReference type="EC" id="5.1.3.3" evidence="8"/>
<dbReference type="Gene3D" id="2.70.98.10">
    <property type="match status" value="1"/>
</dbReference>
<reference evidence="12 13" key="1">
    <citation type="submission" date="2019-08" db="EMBL/GenBank/DDBJ databases">
        <authorList>
            <person name="Shi S."/>
        </authorList>
    </citation>
    <scope>NUCLEOTIDE SEQUENCE [LARGE SCALE GENOMIC DNA]</scope>
    <source>
        <strain evidence="12 13">GY10130</strain>
    </source>
</reference>
<feature type="chain" id="PRO_5022836156" description="Aldose 1-epimerase" evidence="11">
    <location>
        <begin position="22"/>
        <end position="370"/>
    </location>
</feature>
<dbReference type="UniPathway" id="UPA00242"/>
<dbReference type="SUPFAM" id="SSF74650">
    <property type="entry name" value="Galactose mutarotase-like"/>
    <property type="match status" value="1"/>
</dbReference>
<dbReference type="OrthoDB" id="9779408at2"/>
<protein>
    <recommendedName>
        <fullName evidence="8">Aldose 1-epimerase</fullName>
        <ecNumber evidence="8">5.1.3.3</ecNumber>
    </recommendedName>
</protein>
<gene>
    <name evidence="12" type="ORF">FVR03_13835</name>
</gene>
<feature type="signal peptide" evidence="11">
    <location>
        <begin position="1"/>
        <end position="21"/>
    </location>
</feature>
<evidence type="ECO:0000256" key="5">
    <source>
        <dbReference type="ARBA" id="ARBA00022837"/>
    </source>
</evidence>
<evidence type="ECO:0000256" key="11">
    <source>
        <dbReference type="SAM" id="SignalP"/>
    </source>
</evidence>
<feature type="binding site" evidence="10">
    <location>
        <begin position="204"/>
        <end position="206"/>
    </location>
    <ligand>
        <name>beta-D-galactose</name>
        <dbReference type="ChEBI" id="CHEBI:27667"/>
    </ligand>
</feature>
<feature type="active site" description="Proton donor" evidence="9">
    <location>
        <position position="204"/>
    </location>
</feature>
<dbReference type="RefSeq" id="WP_147922350.1">
    <property type="nucleotide sequence ID" value="NZ_VRTY01000050.1"/>
</dbReference>
<dbReference type="GO" id="GO:0030246">
    <property type="term" value="F:carbohydrate binding"/>
    <property type="evidence" value="ECO:0007669"/>
    <property type="project" value="InterPro"/>
</dbReference>